<organism evidence="5 6">
    <name type="scientific">Paracandidimonas soli</name>
    <dbReference type="NCBI Taxonomy" id="1917182"/>
    <lineage>
        <taxon>Bacteria</taxon>
        <taxon>Pseudomonadati</taxon>
        <taxon>Pseudomonadota</taxon>
        <taxon>Betaproteobacteria</taxon>
        <taxon>Burkholderiales</taxon>
        <taxon>Alcaligenaceae</taxon>
        <taxon>Paracandidimonas</taxon>
    </lineage>
</organism>
<dbReference type="CDD" id="cd06558">
    <property type="entry name" value="crotonase-like"/>
    <property type="match status" value="1"/>
</dbReference>
<accession>A0A4R3VDL8</accession>
<evidence type="ECO:0000259" key="4">
    <source>
        <dbReference type="Pfam" id="PF16113"/>
    </source>
</evidence>
<keyword evidence="3" id="KW-0378">Hydrolase</keyword>
<dbReference type="PANTHER" id="PTHR43176:SF3">
    <property type="entry name" value="3-HYDROXYISOBUTYRYL-COA HYDROLASE, MITOCHONDRIAL"/>
    <property type="match status" value="1"/>
</dbReference>
<evidence type="ECO:0000313" key="6">
    <source>
        <dbReference type="Proteomes" id="UP000294692"/>
    </source>
</evidence>
<name>A0A4R3VDL8_9BURK</name>
<evidence type="ECO:0000256" key="3">
    <source>
        <dbReference type="ARBA" id="ARBA00022801"/>
    </source>
</evidence>
<dbReference type="Proteomes" id="UP000294692">
    <property type="component" value="Unassembled WGS sequence"/>
</dbReference>
<dbReference type="RefSeq" id="WP_132474552.1">
    <property type="nucleotide sequence ID" value="NZ_JBHRVM010000001.1"/>
</dbReference>
<dbReference type="AlphaFoldDB" id="A0A4R3VDL8"/>
<evidence type="ECO:0000313" key="5">
    <source>
        <dbReference type="EMBL" id="TCV01764.1"/>
    </source>
</evidence>
<dbReference type="GO" id="GO:0016853">
    <property type="term" value="F:isomerase activity"/>
    <property type="evidence" value="ECO:0007669"/>
    <property type="project" value="UniProtKB-KW"/>
</dbReference>
<keyword evidence="6" id="KW-1185">Reference proteome</keyword>
<dbReference type="SUPFAM" id="SSF52096">
    <property type="entry name" value="ClpP/crotonase"/>
    <property type="match status" value="1"/>
</dbReference>
<dbReference type="Gene3D" id="3.90.226.10">
    <property type="entry name" value="2-enoyl-CoA Hydratase, Chain A, domain 1"/>
    <property type="match status" value="1"/>
</dbReference>
<gene>
    <name evidence="5" type="ORF">EV686_102477</name>
</gene>
<dbReference type="GO" id="GO:0003860">
    <property type="term" value="F:3-hydroxyisobutyryl-CoA hydrolase activity"/>
    <property type="evidence" value="ECO:0007669"/>
    <property type="project" value="UniProtKB-EC"/>
</dbReference>
<proteinExistence type="predicted"/>
<dbReference type="InterPro" id="IPR029045">
    <property type="entry name" value="ClpP/crotonase-like_dom_sf"/>
</dbReference>
<protein>
    <recommendedName>
        <fullName evidence="2">3-hydroxyisobutyryl-CoA hydrolase</fullName>
        <ecNumber evidence="2">3.1.2.4</ecNumber>
    </recommendedName>
</protein>
<comment type="caution">
    <text evidence="5">The sequence shown here is derived from an EMBL/GenBank/DDBJ whole genome shotgun (WGS) entry which is preliminary data.</text>
</comment>
<feature type="domain" description="Enoyl-CoA hydratase/isomerase" evidence="4">
    <location>
        <begin position="20"/>
        <end position="360"/>
    </location>
</feature>
<dbReference type="OrthoDB" id="9790967at2"/>
<dbReference type="InterPro" id="IPR045004">
    <property type="entry name" value="ECH_dom"/>
</dbReference>
<dbReference type="EMBL" id="SMBX01000002">
    <property type="protein sequence ID" value="TCV01764.1"/>
    <property type="molecule type" value="Genomic_DNA"/>
</dbReference>
<dbReference type="NCBIfam" id="NF004127">
    <property type="entry name" value="PRK05617.1"/>
    <property type="match status" value="1"/>
</dbReference>
<evidence type="ECO:0000256" key="2">
    <source>
        <dbReference type="ARBA" id="ARBA00011915"/>
    </source>
</evidence>
<keyword evidence="5" id="KW-0413">Isomerase</keyword>
<comment type="catalytic activity">
    <reaction evidence="1">
        <text>3-hydroxy-2-methylpropanoyl-CoA + H2O = 3-hydroxy-2-methylpropanoate + CoA + H(+)</text>
        <dbReference type="Rhea" id="RHEA:20888"/>
        <dbReference type="ChEBI" id="CHEBI:11805"/>
        <dbReference type="ChEBI" id="CHEBI:15377"/>
        <dbReference type="ChEBI" id="CHEBI:15378"/>
        <dbReference type="ChEBI" id="CHEBI:57287"/>
        <dbReference type="ChEBI" id="CHEBI:57340"/>
        <dbReference type="EC" id="3.1.2.4"/>
    </reaction>
</comment>
<evidence type="ECO:0000256" key="1">
    <source>
        <dbReference type="ARBA" id="ARBA00001709"/>
    </source>
</evidence>
<dbReference type="Pfam" id="PF16113">
    <property type="entry name" value="ECH_2"/>
    <property type="match status" value="1"/>
</dbReference>
<dbReference type="GO" id="GO:0005829">
    <property type="term" value="C:cytosol"/>
    <property type="evidence" value="ECO:0007669"/>
    <property type="project" value="TreeGrafter"/>
</dbReference>
<dbReference type="GO" id="GO:0006574">
    <property type="term" value="P:L-valine catabolic process"/>
    <property type="evidence" value="ECO:0007669"/>
    <property type="project" value="TreeGrafter"/>
</dbReference>
<dbReference type="PANTHER" id="PTHR43176">
    <property type="entry name" value="3-HYDROXYISOBUTYRYL-COA HYDROLASE-RELATED"/>
    <property type="match status" value="1"/>
</dbReference>
<dbReference type="EC" id="3.1.2.4" evidence="2"/>
<dbReference type="InterPro" id="IPR032259">
    <property type="entry name" value="HIBYL-CoA-H"/>
</dbReference>
<reference evidence="5 6" key="1">
    <citation type="submission" date="2019-03" db="EMBL/GenBank/DDBJ databases">
        <title>Genomic Encyclopedia of Type Strains, Phase IV (KMG-IV): sequencing the most valuable type-strain genomes for metagenomic binning, comparative biology and taxonomic classification.</title>
        <authorList>
            <person name="Goeker M."/>
        </authorList>
    </citation>
    <scope>NUCLEOTIDE SEQUENCE [LARGE SCALE GENOMIC DNA]</scope>
    <source>
        <strain evidence="5 6">DSM 100048</strain>
    </source>
</reference>
<sequence>MTQAPVAFELLPAAGGSKIAVATLNRPQALNSLTLEMCQLLREQLLRWRSDDGIALLVLRGAGEKAFCAGGDLQGLYRSMQAHAGEGAWGNPYLRDFFATEYRLDYLLHTYGKPVLAWGSGVVMGGGVGLFIGASHRVLTETSRFAMPEVAIGLFPDVGGSWMLGRLPKHVGRFLGMTGASIEAADTLHLGLADYLVHGQKEAVILADMQACDWTGDATSNHELLSRLLRAHEAQPEVQGPLQAHADLIRRTAGTGSFLEICENIAALRKHENPWLQKAALGLVHGSPGTARLAYTLQERARLLSLADVFRMEYVAALQCGVHGDFQEGIRALLVDKDKSPRWNPATLEQADEAWVEKFFVQPWPKNMAHPLADLES</sequence>